<evidence type="ECO:0000256" key="5">
    <source>
        <dbReference type="ARBA" id="ARBA00022801"/>
    </source>
</evidence>
<evidence type="ECO:0008006" key="10">
    <source>
        <dbReference type="Google" id="ProtNLM"/>
    </source>
</evidence>
<evidence type="ECO:0000256" key="1">
    <source>
        <dbReference type="ARBA" id="ARBA00001936"/>
    </source>
</evidence>
<dbReference type="GO" id="GO:0046872">
    <property type="term" value="F:metal ion binding"/>
    <property type="evidence" value="ECO:0007669"/>
    <property type="project" value="UniProtKB-KW"/>
</dbReference>
<dbReference type="AlphaFoldDB" id="A0A2G8JYN5"/>
<accession>A0A2G8JYN5</accession>
<evidence type="ECO:0000313" key="8">
    <source>
        <dbReference type="EMBL" id="PIK40850.1"/>
    </source>
</evidence>
<gene>
    <name evidence="8" type="ORF">BSL78_22280</name>
</gene>
<keyword evidence="5" id="KW-0378">Hydrolase</keyword>
<reference evidence="8 9" key="1">
    <citation type="journal article" date="2017" name="PLoS Biol.">
        <title>The sea cucumber genome provides insights into morphological evolution and visceral regeneration.</title>
        <authorList>
            <person name="Zhang X."/>
            <person name="Sun L."/>
            <person name="Yuan J."/>
            <person name="Sun Y."/>
            <person name="Gao Y."/>
            <person name="Zhang L."/>
            <person name="Li S."/>
            <person name="Dai H."/>
            <person name="Hamel J.F."/>
            <person name="Liu C."/>
            <person name="Yu Y."/>
            <person name="Liu S."/>
            <person name="Lin W."/>
            <person name="Guo K."/>
            <person name="Jin S."/>
            <person name="Xu P."/>
            <person name="Storey K.B."/>
            <person name="Huan P."/>
            <person name="Zhang T."/>
            <person name="Zhou Y."/>
            <person name="Zhang J."/>
            <person name="Lin C."/>
            <person name="Li X."/>
            <person name="Xing L."/>
            <person name="Huo D."/>
            <person name="Sun M."/>
            <person name="Wang L."/>
            <person name="Mercier A."/>
            <person name="Li F."/>
            <person name="Yang H."/>
            <person name="Xiang J."/>
        </authorList>
    </citation>
    <scope>NUCLEOTIDE SEQUENCE [LARGE SCALE GENOMIC DNA]</scope>
    <source>
        <strain evidence="8">Shaxun</strain>
        <tissue evidence="8">Muscle</tissue>
    </source>
</reference>
<protein>
    <recommendedName>
        <fullName evidence="10">Nudix hydrolase domain-containing protein</fullName>
    </recommendedName>
</protein>
<proteinExistence type="inferred from homology"/>
<keyword evidence="6" id="KW-0460">Magnesium</keyword>
<evidence type="ECO:0000256" key="6">
    <source>
        <dbReference type="ARBA" id="ARBA00022842"/>
    </source>
</evidence>
<dbReference type="EMBL" id="MRZV01001077">
    <property type="protein sequence ID" value="PIK40850.1"/>
    <property type="molecule type" value="Genomic_DNA"/>
</dbReference>
<dbReference type="InterPro" id="IPR015797">
    <property type="entry name" value="NUDIX_hydrolase-like_dom_sf"/>
</dbReference>
<comment type="cofactor">
    <cofactor evidence="1">
        <name>Mn(2+)</name>
        <dbReference type="ChEBI" id="CHEBI:29035"/>
    </cofactor>
</comment>
<keyword evidence="7" id="KW-0464">Manganese</keyword>
<evidence type="ECO:0000256" key="3">
    <source>
        <dbReference type="ARBA" id="ARBA00005582"/>
    </source>
</evidence>
<evidence type="ECO:0000256" key="4">
    <source>
        <dbReference type="ARBA" id="ARBA00022723"/>
    </source>
</evidence>
<dbReference type="GO" id="GO:0016818">
    <property type="term" value="F:hydrolase activity, acting on acid anhydrides, in phosphorus-containing anhydrides"/>
    <property type="evidence" value="ECO:0007669"/>
    <property type="project" value="InterPro"/>
</dbReference>
<dbReference type="SUPFAM" id="SSF55811">
    <property type="entry name" value="Nudix"/>
    <property type="match status" value="1"/>
</dbReference>
<comment type="caution">
    <text evidence="8">The sequence shown here is derived from an EMBL/GenBank/DDBJ whole genome shotgun (WGS) entry which is preliminary data.</text>
</comment>
<comment type="cofactor">
    <cofactor evidence="2">
        <name>Mg(2+)</name>
        <dbReference type="ChEBI" id="CHEBI:18420"/>
    </cofactor>
</comment>
<dbReference type="InterPro" id="IPR039121">
    <property type="entry name" value="NUDT19"/>
</dbReference>
<dbReference type="PANTHER" id="PTHR12318:SF0">
    <property type="entry name" value="ACYL-COENZYME A DIPHOSPHATASE NUDT19"/>
    <property type="match status" value="1"/>
</dbReference>
<dbReference type="OrthoDB" id="1695362at2759"/>
<dbReference type="Proteomes" id="UP000230750">
    <property type="component" value="Unassembled WGS sequence"/>
</dbReference>
<evidence type="ECO:0000256" key="7">
    <source>
        <dbReference type="ARBA" id="ARBA00023211"/>
    </source>
</evidence>
<dbReference type="STRING" id="307972.A0A2G8JYN5"/>
<dbReference type="GO" id="GO:0005739">
    <property type="term" value="C:mitochondrion"/>
    <property type="evidence" value="ECO:0007669"/>
    <property type="project" value="TreeGrafter"/>
</dbReference>
<keyword evidence="9" id="KW-1185">Reference proteome</keyword>
<keyword evidence="4" id="KW-0479">Metal-binding</keyword>
<dbReference type="Gene3D" id="3.90.79.10">
    <property type="entry name" value="Nucleoside Triphosphate Pyrophosphohydrolase"/>
    <property type="match status" value="1"/>
</dbReference>
<comment type="similarity">
    <text evidence="3">Belongs to the Nudix hydrolase family.</text>
</comment>
<sequence length="174" mass="19383">MRVGFRKFSSVVADRATNTHNYISPKPTVKQLSSQSQVKKYSIGKKKYWKEAASLMIVAKDNDSFANAGTEFDYHVLFMKRQGGGNAFGGASVFPGGVVDDADFSPKWLQYFEKLGIKNLSQFGWAHMEGKQRAGPLAASREPGLLPNDVAFRICAIRETFEESGILRDKQCTY</sequence>
<name>A0A2G8JYN5_STIJA</name>
<organism evidence="8 9">
    <name type="scientific">Stichopus japonicus</name>
    <name type="common">Sea cucumber</name>
    <dbReference type="NCBI Taxonomy" id="307972"/>
    <lineage>
        <taxon>Eukaryota</taxon>
        <taxon>Metazoa</taxon>
        <taxon>Echinodermata</taxon>
        <taxon>Eleutherozoa</taxon>
        <taxon>Echinozoa</taxon>
        <taxon>Holothuroidea</taxon>
        <taxon>Aspidochirotacea</taxon>
        <taxon>Aspidochirotida</taxon>
        <taxon>Stichopodidae</taxon>
        <taxon>Apostichopus</taxon>
    </lineage>
</organism>
<dbReference type="PANTHER" id="PTHR12318">
    <property type="entry name" value="TESTOSTERONE-REGULATED PROTEIN RP2"/>
    <property type="match status" value="1"/>
</dbReference>
<evidence type="ECO:0000256" key="2">
    <source>
        <dbReference type="ARBA" id="ARBA00001946"/>
    </source>
</evidence>
<evidence type="ECO:0000313" key="9">
    <source>
        <dbReference type="Proteomes" id="UP000230750"/>
    </source>
</evidence>